<keyword evidence="3" id="KW-1185">Reference proteome</keyword>
<evidence type="ECO:0000313" key="2">
    <source>
        <dbReference type="EMBL" id="OYR21538.1"/>
    </source>
</evidence>
<dbReference type="AlphaFoldDB" id="A0A256G3C8"/>
<dbReference type="Proteomes" id="UP000216188">
    <property type="component" value="Unassembled WGS sequence"/>
</dbReference>
<protein>
    <recommendedName>
        <fullName evidence="1">DUF6950 domain-containing protein</fullName>
    </recommendedName>
</protein>
<dbReference type="InterPro" id="IPR053802">
    <property type="entry name" value="DUF6950"/>
</dbReference>
<proteinExistence type="predicted"/>
<accession>A0A256G3C8</accession>
<organism evidence="2 3">
    <name type="scientific">Brucella pseudogrignonensis</name>
    <dbReference type="NCBI Taxonomy" id="419475"/>
    <lineage>
        <taxon>Bacteria</taxon>
        <taxon>Pseudomonadati</taxon>
        <taxon>Pseudomonadota</taxon>
        <taxon>Alphaproteobacteria</taxon>
        <taxon>Hyphomicrobiales</taxon>
        <taxon>Brucellaceae</taxon>
        <taxon>Brucella/Ochrobactrum group</taxon>
        <taxon>Brucella</taxon>
    </lineage>
</organism>
<dbReference type="Pfam" id="PF22262">
    <property type="entry name" value="DUF6950"/>
    <property type="match status" value="1"/>
</dbReference>
<dbReference type="EMBL" id="NNRM01000047">
    <property type="protein sequence ID" value="OYR21538.1"/>
    <property type="molecule type" value="Genomic_DNA"/>
</dbReference>
<evidence type="ECO:0000313" key="3">
    <source>
        <dbReference type="Proteomes" id="UP000216188"/>
    </source>
</evidence>
<evidence type="ECO:0000259" key="1">
    <source>
        <dbReference type="Pfam" id="PF22262"/>
    </source>
</evidence>
<reference evidence="2 3" key="1">
    <citation type="submission" date="2017-07" db="EMBL/GenBank/DDBJ databases">
        <title>Phylogenetic study on the rhizospheric bacterium Ochrobactrum sp. A44.</title>
        <authorList>
            <person name="Krzyzanowska D.M."/>
            <person name="Ossowicki A."/>
            <person name="Rajewska M."/>
            <person name="Maciag T."/>
            <person name="Kaczynski Z."/>
            <person name="Czerwicka M."/>
            <person name="Jafra S."/>
        </authorList>
    </citation>
    <scope>NUCLEOTIDE SEQUENCE [LARGE SCALE GENOMIC DNA]</scope>
    <source>
        <strain evidence="2 3">CCUG 30717</strain>
    </source>
</reference>
<name>A0A256G3C8_9HYPH</name>
<sequence length="135" mass="14720">MPGWDRAVEDLASQHVNILPEWGTSDCLMSAADAIKAVTGIDPLSKFRGKYQTEAGAARKMRQNGCKNVKDVFETYLGLEPVNRLSARRGDVGVMKLNGEYVAGFICSSGFAVKQPQGLTFFPVTEIEQAYTVGE</sequence>
<gene>
    <name evidence="2" type="ORF">CEV34_4824</name>
</gene>
<feature type="domain" description="DUF6950" evidence="1">
    <location>
        <begin position="2"/>
        <end position="133"/>
    </location>
</feature>
<comment type="caution">
    <text evidence="2">The sequence shown here is derived from an EMBL/GenBank/DDBJ whole genome shotgun (WGS) entry which is preliminary data.</text>
</comment>